<feature type="region of interest" description="Disordered" evidence="1">
    <location>
        <begin position="1"/>
        <end position="36"/>
    </location>
</feature>
<name>A0ABP0RKB8_9DINO</name>
<accession>A0ABP0RKB8</accession>
<keyword evidence="3" id="KW-1185">Reference proteome</keyword>
<protein>
    <recommendedName>
        <fullName evidence="4">RAP domain-containing protein</fullName>
    </recommendedName>
</protein>
<dbReference type="EMBL" id="CAXAMM010041696">
    <property type="protein sequence ID" value="CAK9100798.1"/>
    <property type="molecule type" value="Genomic_DNA"/>
</dbReference>
<evidence type="ECO:0000313" key="3">
    <source>
        <dbReference type="Proteomes" id="UP001642464"/>
    </source>
</evidence>
<dbReference type="Proteomes" id="UP001642464">
    <property type="component" value="Unassembled WGS sequence"/>
</dbReference>
<feature type="compositionally biased region" description="Basic residues" evidence="1">
    <location>
        <begin position="7"/>
        <end position="21"/>
    </location>
</feature>
<proteinExistence type="predicted"/>
<sequence length="138" mass="15892">MPEARTVHSRRLGRRKRKAARAKQPPLAPKPQDVDFADDEALLRSTPSNARPETHVLLELLRDSDYYHASPTLQGERQRAKGLLLAAEKHAEIQLLRQMGWHVICVPEHRWQMEDPKGFQANREMIFKLVADLTGEVR</sequence>
<evidence type="ECO:0008006" key="4">
    <source>
        <dbReference type="Google" id="ProtNLM"/>
    </source>
</evidence>
<reference evidence="2 3" key="1">
    <citation type="submission" date="2024-02" db="EMBL/GenBank/DDBJ databases">
        <authorList>
            <person name="Chen Y."/>
            <person name="Shah S."/>
            <person name="Dougan E. K."/>
            <person name="Thang M."/>
            <person name="Chan C."/>
        </authorList>
    </citation>
    <scope>NUCLEOTIDE SEQUENCE [LARGE SCALE GENOMIC DNA]</scope>
</reference>
<gene>
    <name evidence="2" type="ORF">SCF082_LOCUS47159</name>
</gene>
<comment type="caution">
    <text evidence="2">The sequence shown here is derived from an EMBL/GenBank/DDBJ whole genome shotgun (WGS) entry which is preliminary data.</text>
</comment>
<evidence type="ECO:0000313" key="2">
    <source>
        <dbReference type="EMBL" id="CAK9100798.1"/>
    </source>
</evidence>
<evidence type="ECO:0000256" key="1">
    <source>
        <dbReference type="SAM" id="MobiDB-lite"/>
    </source>
</evidence>
<organism evidence="2 3">
    <name type="scientific">Durusdinium trenchii</name>
    <dbReference type="NCBI Taxonomy" id="1381693"/>
    <lineage>
        <taxon>Eukaryota</taxon>
        <taxon>Sar</taxon>
        <taxon>Alveolata</taxon>
        <taxon>Dinophyceae</taxon>
        <taxon>Suessiales</taxon>
        <taxon>Symbiodiniaceae</taxon>
        <taxon>Durusdinium</taxon>
    </lineage>
</organism>